<keyword evidence="3" id="KW-1185">Reference proteome</keyword>
<gene>
    <name evidence="2" type="ORF">DES53_104475</name>
</gene>
<comment type="caution">
    <text evidence="2">The sequence shown here is derived from an EMBL/GenBank/DDBJ whole genome shotgun (WGS) entry which is preliminary data.</text>
</comment>
<sequence length="30" mass="3192">MKASEGLDASGRATLLERLVGESGEKDKSR</sequence>
<dbReference type="EMBL" id="QNRR01000004">
    <property type="protein sequence ID" value="RBP44653.1"/>
    <property type="molecule type" value="Genomic_DNA"/>
</dbReference>
<dbReference type="Proteomes" id="UP000253426">
    <property type="component" value="Unassembled WGS sequence"/>
</dbReference>
<name>A0A366HNP4_9BACT</name>
<dbReference type="AlphaFoldDB" id="A0A366HNP4"/>
<evidence type="ECO:0000313" key="3">
    <source>
        <dbReference type="Proteomes" id="UP000253426"/>
    </source>
</evidence>
<protein>
    <submittedName>
        <fullName evidence="2">Uncharacterized protein</fullName>
    </submittedName>
</protein>
<evidence type="ECO:0000256" key="1">
    <source>
        <dbReference type="SAM" id="MobiDB-lite"/>
    </source>
</evidence>
<organism evidence="2 3">
    <name type="scientific">Roseimicrobium gellanilyticum</name>
    <dbReference type="NCBI Taxonomy" id="748857"/>
    <lineage>
        <taxon>Bacteria</taxon>
        <taxon>Pseudomonadati</taxon>
        <taxon>Verrucomicrobiota</taxon>
        <taxon>Verrucomicrobiia</taxon>
        <taxon>Verrucomicrobiales</taxon>
        <taxon>Verrucomicrobiaceae</taxon>
        <taxon>Roseimicrobium</taxon>
    </lineage>
</organism>
<proteinExistence type="predicted"/>
<feature type="region of interest" description="Disordered" evidence="1">
    <location>
        <begin position="1"/>
        <end position="30"/>
    </location>
</feature>
<feature type="compositionally biased region" description="Basic and acidic residues" evidence="1">
    <location>
        <begin position="19"/>
        <end position="30"/>
    </location>
</feature>
<reference evidence="2 3" key="1">
    <citation type="submission" date="2018-06" db="EMBL/GenBank/DDBJ databases">
        <title>Genomic Encyclopedia of Type Strains, Phase IV (KMG-IV): sequencing the most valuable type-strain genomes for metagenomic binning, comparative biology and taxonomic classification.</title>
        <authorList>
            <person name="Goeker M."/>
        </authorList>
    </citation>
    <scope>NUCLEOTIDE SEQUENCE [LARGE SCALE GENOMIC DNA]</scope>
    <source>
        <strain evidence="2 3">DSM 25532</strain>
    </source>
</reference>
<evidence type="ECO:0000313" key="2">
    <source>
        <dbReference type="EMBL" id="RBP44653.1"/>
    </source>
</evidence>
<accession>A0A366HNP4</accession>